<dbReference type="EMBL" id="JAKNSF020000004">
    <property type="protein sequence ID" value="KAK7739402.1"/>
    <property type="molecule type" value="Genomic_DNA"/>
</dbReference>
<feature type="compositionally biased region" description="Pro residues" evidence="1">
    <location>
        <begin position="193"/>
        <end position="203"/>
    </location>
</feature>
<evidence type="ECO:0000256" key="1">
    <source>
        <dbReference type="SAM" id="MobiDB-lite"/>
    </source>
</evidence>
<feature type="region of interest" description="Disordered" evidence="1">
    <location>
        <begin position="1"/>
        <end position="42"/>
    </location>
</feature>
<proteinExistence type="predicted"/>
<evidence type="ECO:0000313" key="2">
    <source>
        <dbReference type="EMBL" id="KAK7739402.1"/>
    </source>
</evidence>
<feature type="compositionally biased region" description="Basic and acidic residues" evidence="1">
    <location>
        <begin position="256"/>
        <end position="272"/>
    </location>
</feature>
<feature type="compositionally biased region" description="Low complexity" evidence="1">
    <location>
        <begin position="15"/>
        <end position="42"/>
    </location>
</feature>
<feature type="compositionally biased region" description="Polar residues" evidence="1">
    <location>
        <begin position="172"/>
        <end position="184"/>
    </location>
</feature>
<name>A0ABR1PL48_DIAER</name>
<comment type="caution">
    <text evidence="2">The sequence shown here is derived from an EMBL/GenBank/DDBJ whole genome shotgun (WGS) entry which is preliminary data.</text>
</comment>
<sequence length="272" mass="29051">MEEGDVSGLCRRNSGDASDGDASADPSYSSSSSRASIESSAMAVEVATIRTARAVTIHPTRAAFPYDGVTAVNRPPLPAELDRMDERLEDALEFLTDFSSGTVEPTQAGDEDEDLMLTGDRESTITLPNLDQPSEGRLGSLSLPEPHYTQARPPLEGNADGHPASVDYGQSRPASPTASESSIAETVFDVRRPTPPPPSPPQPDVVSLPSSRRRDGTHPSSGLGQEEAVPAALVPRGWLGLGGSHPPPQVSRRRARGDPEGEEEDRRWRKAR</sequence>
<reference evidence="2 3" key="1">
    <citation type="submission" date="2024-02" db="EMBL/GenBank/DDBJ databases">
        <title>De novo assembly and annotation of 12 fungi associated with fruit tree decline syndrome in Ontario, Canada.</title>
        <authorList>
            <person name="Sulman M."/>
            <person name="Ellouze W."/>
            <person name="Ilyukhin E."/>
        </authorList>
    </citation>
    <scope>NUCLEOTIDE SEQUENCE [LARGE SCALE GENOMIC DNA]</scope>
    <source>
        <strain evidence="2 3">M169</strain>
    </source>
</reference>
<dbReference type="Proteomes" id="UP001430848">
    <property type="component" value="Unassembled WGS sequence"/>
</dbReference>
<gene>
    <name evidence="2" type="ORF">SLS63_001745</name>
</gene>
<feature type="region of interest" description="Disordered" evidence="1">
    <location>
        <begin position="124"/>
        <end position="272"/>
    </location>
</feature>
<evidence type="ECO:0000313" key="3">
    <source>
        <dbReference type="Proteomes" id="UP001430848"/>
    </source>
</evidence>
<protein>
    <submittedName>
        <fullName evidence="2">Uncharacterized protein</fullName>
    </submittedName>
</protein>
<keyword evidence="3" id="KW-1185">Reference proteome</keyword>
<organism evidence="2 3">
    <name type="scientific">Diaporthe eres</name>
    <name type="common">Phomopsis oblonga</name>
    <dbReference type="NCBI Taxonomy" id="83184"/>
    <lineage>
        <taxon>Eukaryota</taxon>
        <taxon>Fungi</taxon>
        <taxon>Dikarya</taxon>
        <taxon>Ascomycota</taxon>
        <taxon>Pezizomycotina</taxon>
        <taxon>Sordariomycetes</taxon>
        <taxon>Sordariomycetidae</taxon>
        <taxon>Diaporthales</taxon>
        <taxon>Diaporthaceae</taxon>
        <taxon>Diaporthe</taxon>
        <taxon>Diaporthe eres species complex</taxon>
    </lineage>
</organism>
<accession>A0ABR1PL48</accession>